<evidence type="ECO:0000256" key="7">
    <source>
        <dbReference type="SAM" id="Phobius"/>
    </source>
</evidence>
<feature type="transmembrane region" description="Helical" evidence="7">
    <location>
        <begin position="198"/>
        <end position="216"/>
    </location>
</feature>
<evidence type="ECO:0000256" key="2">
    <source>
        <dbReference type="ARBA" id="ARBA00022448"/>
    </source>
</evidence>
<dbReference type="SUPFAM" id="SSF103473">
    <property type="entry name" value="MFS general substrate transporter"/>
    <property type="match status" value="1"/>
</dbReference>
<feature type="domain" description="Major facilitator superfamily (MFS) profile" evidence="8">
    <location>
        <begin position="1"/>
        <end position="379"/>
    </location>
</feature>
<reference evidence="9 10" key="1">
    <citation type="submission" date="2022-06" db="EMBL/GenBank/DDBJ databases">
        <title>Rhizosaccharibacter gen. nov. sp. nov. KSS12, endophytic bacteria isolated from sugarcane.</title>
        <authorList>
            <person name="Pitiwittayakul N."/>
        </authorList>
    </citation>
    <scope>NUCLEOTIDE SEQUENCE [LARGE SCALE GENOMIC DNA]</scope>
    <source>
        <strain evidence="9 10">KSS12</strain>
    </source>
</reference>
<feature type="transmembrane region" description="Helical" evidence="7">
    <location>
        <begin position="267"/>
        <end position="285"/>
    </location>
</feature>
<keyword evidence="10" id="KW-1185">Reference proteome</keyword>
<feature type="transmembrane region" description="Helical" evidence="7">
    <location>
        <begin position="156"/>
        <end position="177"/>
    </location>
</feature>
<dbReference type="Pfam" id="PF07690">
    <property type="entry name" value="MFS_1"/>
    <property type="match status" value="2"/>
</dbReference>
<comment type="subcellular location">
    <subcellularLocation>
        <location evidence="1">Cell membrane</location>
        <topology evidence="1">Multi-pass membrane protein</topology>
    </subcellularLocation>
</comment>
<keyword evidence="5 7" id="KW-1133">Transmembrane helix</keyword>
<feature type="transmembrane region" description="Helical" evidence="7">
    <location>
        <begin position="291"/>
        <end position="313"/>
    </location>
</feature>
<feature type="transmembrane region" description="Helical" evidence="7">
    <location>
        <begin position="67"/>
        <end position="86"/>
    </location>
</feature>
<feature type="transmembrane region" description="Helical" evidence="7">
    <location>
        <begin position="356"/>
        <end position="374"/>
    </location>
</feature>
<dbReference type="EMBL" id="JAMZEJ010000007">
    <property type="protein sequence ID" value="MCQ8241580.1"/>
    <property type="molecule type" value="Genomic_DNA"/>
</dbReference>
<evidence type="ECO:0000256" key="1">
    <source>
        <dbReference type="ARBA" id="ARBA00004651"/>
    </source>
</evidence>
<organism evidence="9 10">
    <name type="scientific">Rhizosaccharibacter radicis</name>
    <dbReference type="NCBI Taxonomy" id="2782605"/>
    <lineage>
        <taxon>Bacteria</taxon>
        <taxon>Pseudomonadati</taxon>
        <taxon>Pseudomonadota</taxon>
        <taxon>Alphaproteobacteria</taxon>
        <taxon>Acetobacterales</taxon>
        <taxon>Acetobacteraceae</taxon>
        <taxon>Rhizosaccharibacter</taxon>
    </lineage>
</organism>
<proteinExistence type="predicted"/>
<keyword evidence="4 7" id="KW-0812">Transmembrane</keyword>
<sequence>MLGSFTTVLAMTLLLPFLPLYVEQLGMHGHAAVVQWSAAAFAATYLAAGLVAPLWGLLADRWGRKPILIRASLGMALCMSLIGTVSNVWQLVGLRLLAGFLGGYASGATVLVATQTPRGRSAWALGVLSSGIMAGNLAGPVLGGVLPPLIGIRRTFFLAGGLIFLSALATIALIREAPRPPRAARAPLSWRDVPDRRLVMAMLGTGTLLTLANMSVEPIITVFMAQLVPAGRVTMMAGLAMSSAALGSVLAAPAVGRLADRVGARPVVLSALVGCALLLLPQALVTAGWQLVLLRLLMGAALAGLMPAITSVVRHAVPERIAGQVLAWGITTQYVGQVSGPMLGGAVGGHLGMRPVFLVTSAVMLAGAAVVWLVRPRDGAAPPAAT</sequence>
<keyword evidence="2" id="KW-0813">Transport</keyword>
<evidence type="ECO:0000256" key="5">
    <source>
        <dbReference type="ARBA" id="ARBA00022989"/>
    </source>
</evidence>
<evidence type="ECO:0000313" key="10">
    <source>
        <dbReference type="Proteomes" id="UP001524547"/>
    </source>
</evidence>
<dbReference type="PANTHER" id="PTHR43414">
    <property type="entry name" value="MULTIDRUG RESISTANCE PROTEIN MDTG"/>
    <property type="match status" value="1"/>
</dbReference>
<dbReference type="RefSeq" id="WP_422920328.1">
    <property type="nucleotide sequence ID" value="NZ_JAMZEJ010000007.1"/>
</dbReference>
<accession>A0ABT1VZF0</accession>
<dbReference type="PRINTS" id="PR01035">
    <property type="entry name" value="TCRTETA"/>
</dbReference>
<dbReference type="PANTHER" id="PTHR43414:SF1">
    <property type="entry name" value="PEPTIDE PERMEASE"/>
    <property type="match status" value="1"/>
</dbReference>
<evidence type="ECO:0000259" key="8">
    <source>
        <dbReference type="PROSITE" id="PS50850"/>
    </source>
</evidence>
<dbReference type="Gene3D" id="1.20.1250.20">
    <property type="entry name" value="MFS general substrate transporter like domains"/>
    <property type="match status" value="2"/>
</dbReference>
<feature type="transmembrane region" description="Helical" evidence="7">
    <location>
        <begin position="236"/>
        <end position="255"/>
    </location>
</feature>
<gene>
    <name evidence="9" type="ORF">NFI88_12105</name>
</gene>
<name>A0ABT1VZF0_9PROT</name>
<dbReference type="InterPro" id="IPR036259">
    <property type="entry name" value="MFS_trans_sf"/>
</dbReference>
<dbReference type="PROSITE" id="PS50850">
    <property type="entry name" value="MFS"/>
    <property type="match status" value="1"/>
</dbReference>
<keyword evidence="3" id="KW-1003">Cell membrane</keyword>
<feature type="transmembrane region" description="Helical" evidence="7">
    <location>
        <begin position="92"/>
        <end position="113"/>
    </location>
</feature>
<comment type="caution">
    <text evidence="9">The sequence shown here is derived from an EMBL/GenBank/DDBJ whole genome shotgun (WGS) entry which is preliminary data.</text>
</comment>
<evidence type="ECO:0000313" key="9">
    <source>
        <dbReference type="EMBL" id="MCQ8241580.1"/>
    </source>
</evidence>
<feature type="transmembrane region" description="Helical" evidence="7">
    <location>
        <begin position="125"/>
        <end position="150"/>
    </location>
</feature>
<dbReference type="InterPro" id="IPR011701">
    <property type="entry name" value="MFS"/>
</dbReference>
<evidence type="ECO:0000256" key="4">
    <source>
        <dbReference type="ARBA" id="ARBA00022692"/>
    </source>
</evidence>
<keyword evidence="6 7" id="KW-0472">Membrane</keyword>
<evidence type="ECO:0000256" key="3">
    <source>
        <dbReference type="ARBA" id="ARBA00022475"/>
    </source>
</evidence>
<feature type="transmembrane region" description="Helical" evidence="7">
    <location>
        <begin position="325"/>
        <end position="344"/>
    </location>
</feature>
<evidence type="ECO:0000256" key="6">
    <source>
        <dbReference type="ARBA" id="ARBA00023136"/>
    </source>
</evidence>
<protein>
    <submittedName>
        <fullName evidence="9">MFS transporter</fullName>
    </submittedName>
</protein>
<dbReference type="InterPro" id="IPR020846">
    <property type="entry name" value="MFS_dom"/>
</dbReference>
<dbReference type="Proteomes" id="UP001524547">
    <property type="component" value="Unassembled WGS sequence"/>
</dbReference>
<dbReference type="InterPro" id="IPR001958">
    <property type="entry name" value="Tet-R_TetA/multi-R_MdtG-like"/>
</dbReference>
<feature type="transmembrane region" description="Helical" evidence="7">
    <location>
        <begin position="32"/>
        <end position="55"/>
    </location>
</feature>